<reference evidence="1" key="1">
    <citation type="submission" date="2023-01" db="EMBL/GenBank/DDBJ databases">
        <title>Genome assembly of the deep-sea coral Lophelia pertusa.</title>
        <authorList>
            <person name="Herrera S."/>
            <person name="Cordes E."/>
        </authorList>
    </citation>
    <scope>NUCLEOTIDE SEQUENCE</scope>
    <source>
        <strain evidence="1">USNM1676648</strain>
        <tissue evidence="1">Polyp</tissue>
    </source>
</reference>
<dbReference type="AlphaFoldDB" id="A0A9W9Z871"/>
<gene>
    <name evidence="1" type="ORF">OS493_002026</name>
</gene>
<accession>A0A9W9Z871</accession>
<sequence>MGTLSVDIKCYPQQQCMGMLWMVRLMYTSYFLLHNFKDKDSDIAAIPPPDPLGFRPSGEEDFVHVPYPWFDDRLSEEQMKQRSVEFYEKMNKRRSVRKISDEDIPLEVVENLIRTAADTLGDQHVIHEEQGGKTNNFKHVRVIKEYDTKDGIGNRHNAQDHSN</sequence>
<dbReference type="Proteomes" id="UP001163046">
    <property type="component" value="Unassembled WGS sequence"/>
</dbReference>
<organism evidence="1 2">
    <name type="scientific">Desmophyllum pertusum</name>
    <dbReference type="NCBI Taxonomy" id="174260"/>
    <lineage>
        <taxon>Eukaryota</taxon>
        <taxon>Metazoa</taxon>
        <taxon>Cnidaria</taxon>
        <taxon>Anthozoa</taxon>
        <taxon>Hexacorallia</taxon>
        <taxon>Scleractinia</taxon>
        <taxon>Caryophylliina</taxon>
        <taxon>Caryophylliidae</taxon>
        <taxon>Desmophyllum</taxon>
    </lineage>
</organism>
<evidence type="ECO:0000313" key="2">
    <source>
        <dbReference type="Proteomes" id="UP001163046"/>
    </source>
</evidence>
<protein>
    <submittedName>
        <fullName evidence="1">Uncharacterized protein</fullName>
    </submittedName>
</protein>
<comment type="caution">
    <text evidence="1">The sequence shown here is derived from an EMBL/GenBank/DDBJ whole genome shotgun (WGS) entry which is preliminary data.</text>
</comment>
<dbReference type="SUPFAM" id="SSF55469">
    <property type="entry name" value="FMN-dependent nitroreductase-like"/>
    <property type="match status" value="1"/>
</dbReference>
<dbReference type="InterPro" id="IPR000415">
    <property type="entry name" value="Nitroreductase-like"/>
</dbReference>
<keyword evidence="2" id="KW-1185">Reference proteome</keyword>
<proteinExistence type="predicted"/>
<dbReference type="EMBL" id="MU826826">
    <property type="protein sequence ID" value="KAJ7375279.1"/>
    <property type="molecule type" value="Genomic_DNA"/>
</dbReference>
<name>A0A9W9Z871_9CNID</name>
<dbReference type="Gene3D" id="3.40.109.10">
    <property type="entry name" value="NADH Oxidase"/>
    <property type="match status" value="1"/>
</dbReference>
<dbReference type="GO" id="GO:0016491">
    <property type="term" value="F:oxidoreductase activity"/>
    <property type="evidence" value="ECO:0007669"/>
    <property type="project" value="InterPro"/>
</dbReference>
<dbReference type="OrthoDB" id="5980588at2759"/>
<evidence type="ECO:0000313" key="1">
    <source>
        <dbReference type="EMBL" id="KAJ7375279.1"/>
    </source>
</evidence>